<evidence type="ECO:0000313" key="5">
    <source>
        <dbReference type="Proteomes" id="UP000236291"/>
    </source>
</evidence>
<feature type="non-terminal residue" evidence="3">
    <location>
        <position position="109"/>
    </location>
</feature>
<evidence type="ECO:0000256" key="1">
    <source>
        <dbReference type="ARBA" id="ARBA00010502"/>
    </source>
</evidence>
<feature type="compositionally biased region" description="Polar residues" evidence="2">
    <location>
        <begin position="74"/>
        <end position="84"/>
    </location>
</feature>
<dbReference type="EMBL" id="ASHM01064718">
    <property type="protein sequence ID" value="PNX91011.1"/>
    <property type="molecule type" value="Genomic_DNA"/>
</dbReference>
<evidence type="ECO:0000256" key="2">
    <source>
        <dbReference type="SAM" id="MobiDB-lite"/>
    </source>
</evidence>
<evidence type="ECO:0000313" key="3">
    <source>
        <dbReference type="EMBL" id="PNX55750.1"/>
    </source>
</evidence>
<name>A0A2K3JP12_TRIPR</name>
<comment type="similarity">
    <text evidence="1">Belongs to the DRM1/ARP family.</text>
</comment>
<dbReference type="Proteomes" id="UP000236291">
    <property type="component" value="Unassembled WGS sequence"/>
</dbReference>
<dbReference type="InterPro" id="IPR008406">
    <property type="entry name" value="DRM/ARP"/>
</dbReference>
<comment type="caution">
    <text evidence="3">The sequence shown here is derived from an EMBL/GenBank/DDBJ whole genome shotgun (WGS) entry which is preliminary data.</text>
</comment>
<reference evidence="3 5" key="1">
    <citation type="journal article" date="2014" name="Am. J. Bot.">
        <title>Genome assembly and annotation for red clover (Trifolium pratense; Fabaceae).</title>
        <authorList>
            <person name="Istvanek J."/>
            <person name="Jaros M."/>
            <person name="Krenek A."/>
            <person name="Repkova J."/>
        </authorList>
    </citation>
    <scope>NUCLEOTIDE SEQUENCE [LARGE SCALE GENOMIC DNA]</scope>
    <source>
        <strain evidence="5">cv. Tatra</strain>
        <tissue evidence="3">Young leaves</tissue>
    </source>
</reference>
<dbReference type="PANTHER" id="PTHR33565:SF20">
    <property type="entry name" value="DORMANCY-ASSOCIATED PROTEIN HOMOLOG 4"/>
    <property type="match status" value="1"/>
</dbReference>
<sequence length="109" mass="11831">MGFLDKLWDETLAGPTPETGLGKLRKYNSFSASSSGQRSPPVKDDVPISRSIMIIRTNNANYGGRGTVSEPVSPCSSAPSTPRTPHTPLTLIDFWLFDSPKVMTARLHA</sequence>
<feature type="region of interest" description="Disordered" evidence="2">
    <location>
        <begin position="63"/>
        <end position="84"/>
    </location>
</feature>
<accession>A0A2K3JP12</accession>
<dbReference type="STRING" id="57577.A0A2K3JP12"/>
<protein>
    <submittedName>
        <fullName evidence="3">Dormancy/auxin associated protein</fullName>
    </submittedName>
</protein>
<reference evidence="3 5" key="2">
    <citation type="journal article" date="2017" name="Front. Plant Sci.">
        <title>Gene Classification and Mining of Molecular Markers Useful in Red Clover (Trifolium pratense) Breeding.</title>
        <authorList>
            <person name="Istvanek J."/>
            <person name="Dluhosova J."/>
            <person name="Dluhos P."/>
            <person name="Patkova L."/>
            <person name="Nedelnik J."/>
            <person name="Repkova J."/>
        </authorList>
    </citation>
    <scope>NUCLEOTIDE SEQUENCE [LARGE SCALE GENOMIC DNA]</scope>
    <source>
        <strain evidence="5">cv. Tatra</strain>
        <tissue evidence="3">Young leaves</tissue>
    </source>
</reference>
<feature type="region of interest" description="Disordered" evidence="2">
    <location>
        <begin position="1"/>
        <end position="24"/>
    </location>
</feature>
<dbReference type="AlphaFoldDB" id="A0A2K3JP12"/>
<dbReference type="EMBL" id="ASHM01072645">
    <property type="protein sequence ID" value="PNX55750.1"/>
    <property type="molecule type" value="Genomic_DNA"/>
</dbReference>
<evidence type="ECO:0000313" key="4">
    <source>
        <dbReference type="EMBL" id="PNX91011.1"/>
    </source>
</evidence>
<gene>
    <name evidence="4" type="ORF">L195_g047140</name>
    <name evidence="3" type="ORF">L195_g049380</name>
</gene>
<dbReference type="Pfam" id="PF05564">
    <property type="entry name" value="Auxin_repressed"/>
    <property type="match status" value="1"/>
</dbReference>
<organism evidence="3 5">
    <name type="scientific">Trifolium pratense</name>
    <name type="common">Red clover</name>
    <dbReference type="NCBI Taxonomy" id="57577"/>
    <lineage>
        <taxon>Eukaryota</taxon>
        <taxon>Viridiplantae</taxon>
        <taxon>Streptophyta</taxon>
        <taxon>Embryophyta</taxon>
        <taxon>Tracheophyta</taxon>
        <taxon>Spermatophyta</taxon>
        <taxon>Magnoliopsida</taxon>
        <taxon>eudicotyledons</taxon>
        <taxon>Gunneridae</taxon>
        <taxon>Pentapetalae</taxon>
        <taxon>rosids</taxon>
        <taxon>fabids</taxon>
        <taxon>Fabales</taxon>
        <taxon>Fabaceae</taxon>
        <taxon>Papilionoideae</taxon>
        <taxon>50 kb inversion clade</taxon>
        <taxon>NPAAA clade</taxon>
        <taxon>Hologalegina</taxon>
        <taxon>IRL clade</taxon>
        <taxon>Trifolieae</taxon>
        <taxon>Trifolium</taxon>
    </lineage>
</organism>
<dbReference type="PANTHER" id="PTHR33565">
    <property type="entry name" value="DORMANCY-ASSOCIATED PROTEIN 1"/>
    <property type="match status" value="1"/>
</dbReference>
<proteinExistence type="inferred from homology"/>